<protein>
    <submittedName>
        <fullName evidence="6">Ergot alkaloid biosynthesis protein</fullName>
    </submittedName>
</protein>
<evidence type="ECO:0000259" key="5">
    <source>
        <dbReference type="Pfam" id="PF05368"/>
    </source>
</evidence>
<comment type="caution">
    <text evidence="6">The sequence shown here is derived from an EMBL/GenBank/DDBJ whole genome shotgun (WGS) entry which is preliminary data.</text>
</comment>
<accession>A0ABV2F1X6</accession>
<dbReference type="Gene3D" id="3.90.25.10">
    <property type="entry name" value="UDP-galactose 4-epimerase, domain 1"/>
    <property type="match status" value="1"/>
</dbReference>
<dbReference type="Gene3D" id="3.40.50.720">
    <property type="entry name" value="NAD(P)-binding Rossmann-like Domain"/>
    <property type="match status" value="1"/>
</dbReference>
<dbReference type="EMBL" id="JBEPLV010000002">
    <property type="protein sequence ID" value="MET3545754.1"/>
    <property type="molecule type" value="Genomic_DNA"/>
</dbReference>
<evidence type="ECO:0000256" key="2">
    <source>
        <dbReference type="ARBA" id="ARBA00005372"/>
    </source>
</evidence>
<dbReference type="InterPro" id="IPR019901">
    <property type="entry name" value="Ergot_alkaloid_biosynthesis"/>
</dbReference>
<reference evidence="6 7" key="1">
    <citation type="submission" date="2024-06" db="EMBL/GenBank/DDBJ databases">
        <title>Genomic Encyclopedia of Type Strains, Phase IV (KMG-IV): sequencing the most valuable type-strain genomes for metagenomic binning, comparative biology and taxonomic classification.</title>
        <authorList>
            <person name="Goeker M."/>
        </authorList>
    </citation>
    <scope>NUCLEOTIDE SEQUENCE [LARGE SCALE GENOMIC DNA]</scope>
    <source>
        <strain evidence="6 7">DSM 17253</strain>
    </source>
</reference>
<dbReference type="PANTHER" id="PTHR43162:SF1">
    <property type="entry name" value="PRESTALK A DIFFERENTIATION PROTEIN A"/>
    <property type="match status" value="1"/>
</dbReference>
<dbReference type="SUPFAM" id="SSF51735">
    <property type="entry name" value="NAD(P)-binding Rossmann-fold domains"/>
    <property type="match status" value="1"/>
</dbReference>
<dbReference type="InterPro" id="IPR036291">
    <property type="entry name" value="NAD(P)-bd_dom_sf"/>
</dbReference>
<dbReference type="Proteomes" id="UP001549098">
    <property type="component" value="Unassembled WGS sequence"/>
</dbReference>
<evidence type="ECO:0000313" key="6">
    <source>
        <dbReference type="EMBL" id="MET3545754.1"/>
    </source>
</evidence>
<keyword evidence="4" id="KW-0560">Oxidoreductase</keyword>
<evidence type="ECO:0000256" key="3">
    <source>
        <dbReference type="ARBA" id="ARBA00022589"/>
    </source>
</evidence>
<dbReference type="PANTHER" id="PTHR43162">
    <property type="match status" value="1"/>
</dbReference>
<evidence type="ECO:0000256" key="4">
    <source>
        <dbReference type="ARBA" id="ARBA00023002"/>
    </source>
</evidence>
<name>A0ABV2F1X6_9BACL</name>
<organism evidence="6 7">
    <name type="scientific">Paenibacillus favisporus</name>
    <dbReference type="NCBI Taxonomy" id="221028"/>
    <lineage>
        <taxon>Bacteria</taxon>
        <taxon>Bacillati</taxon>
        <taxon>Bacillota</taxon>
        <taxon>Bacilli</taxon>
        <taxon>Bacillales</taxon>
        <taxon>Paenibacillaceae</taxon>
        <taxon>Paenibacillus</taxon>
    </lineage>
</organism>
<feature type="domain" description="NmrA-like" evidence="5">
    <location>
        <begin position="6"/>
        <end position="252"/>
    </location>
</feature>
<gene>
    <name evidence="6" type="ORF">ABID47_002365</name>
</gene>
<proteinExistence type="inferred from homology"/>
<dbReference type="Pfam" id="PF05368">
    <property type="entry name" value="NmrA"/>
    <property type="match status" value="1"/>
</dbReference>
<comment type="pathway">
    <text evidence="1">Alkaloid biosynthesis; ergot alkaloid biosynthesis.</text>
</comment>
<dbReference type="InterPro" id="IPR051604">
    <property type="entry name" value="Ergot_Alk_Oxidoreductase"/>
</dbReference>
<keyword evidence="3" id="KW-0017">Alkaloid metabolism</keyword>
<sequence>MHTDSSNRILITGGQGKTSSRLAQLLINQGYSIRTAGRSPSNMENALADHVRFDWYDDSTHDAALQGIGAVYLVAPTGMHPDKVMIPLIRKALGASVRRFVLLSSASVTEYGPVFGPVHQYLKEHAPEWAVLRPSYFMQNFTEAGHGHTIRQQGEIITAAGDGKIGFVDADDISAVAFHALTDKEPHNTEHIITGPESLSYDEAAAVISRVTGLAVKHSRITEEQLAQSLTAAGVPNDYAELLADLDRRIRTEGVEDQVTDTVLRVTGRDPRSLEDFIRSHRSWFEQGLTAGEMV</sequence>
<dbReference type="RefSeq" id="WP_354496862.1">
    <property type="nucleotide sequence ID" value="NZ_JBEPLV010000002.1"/>
</dbReference>
<keyword evidence="7" id="KW-1185">Reference proteome</keyword>
<dbReference type="NCBIfam" id="TIGR03649">
    <property type="entry name" value="ergot_EASG"/>
    <property type="match status" value="1"/>
</dbReference>
<evidence type="ECO:0000256" key="1">
    <source>
        <dbReference type="ARBA" id="ARBA00005107"/>
    </source>
</evidence>
<evidence type="ECO:0000313" key="7">
    <source>
        <dbReference type="Proteomes" id="UP001549098"/>
    </source>
</evidence>
<dbReference type="InterPro" id="IPR008030">
    <property type="entry name" value="NmrA-like"/>
</dbReference>
<comment type="similarity">
    <text evidence="2">Belongs to the fgaFS/easG family.</text>
</comment>